<evidence type="ECO:0000256" key="1">
    <source>
        <dbReference type="ARBA" id="ARBA00023136"/>
    </source>
</evidence>
<dbReference type="InterPro" id="IPR000642">
    <property type="entry name" value="Peptidase_M41"/>
</dbReference>
<reference evidence="3" key="1">
    <citation type="submission" date="2021-02" db="EMBL/GenBank/DDBJ databases">
        <authorList>
            <person name="Dougan E. K."/>
            <person name="Rhodes N."/>
            <person name="Thang M."/>
            <person name="Chan C."/>
        </authorList>
    </citation>
    <scope>NUCLEOTIDE SEQUENCE</scope>
</reference>
<evidence type="ECO:0000313" key="3">
    <source>
        <dbReference type="EMBL" id="CAE8690918.1"/>
    </source>
</evidence>
<comment type="caution">
    <text evidence="3">The sequence shown here is derived from an EMBL/GenBank/DDBJ whole genome shotgun (WGS) entry which is preliminary data.</text>
</comment>
<dbReference type="GO" id="GO:0004176">
    <property type="term" value="F:ATP-dependent peptidase activity"/>
    <property type="evidence" value="ECO:0007669"/>
    <property type="project" value="InterPro"/>
</dbReference>
<dbReference type="SUPFAM" id="SSF140990">
    <property type="entry name" value="FtsH protease domain-like"/>
    <property type="match status" value="1"/>
</dbReference>
<name>A0A813JZG3_POLGL</name>
<organism evidence="3 4">
    <name type="scientific">Polarella glacialis</name>
    <name type="common">Dinoflagellate</name>
    <dbReference type="NCBI Taxonomy" id="89957"/>
    <lineage>
        <taxon>Eukaryota</taxon>
        <taxon>Sar</taxon>
        <taxon>Alveolata</taxon>
        <taxon>Dinophyceae</taxon>
        <taxon>Suessiales</taxon>
        <taxon>Suessiaceae</taxon>
        <taxon>Polarella</taxon>
    </lineage>
</organism>
<feature type="domain" description="Peptidase M41" evidence="2">
    <location>
        <begin position="1"/>
        <end position="98"/>
    </location>
</feature>
<evidence type="ECO:0000313" key="4">
    <source>
        <dbReference type="Proteomes" id="UP000626109"/>
    </source>
</evidence>
<gene>
    <name evidence="3" type="ORF">PGLA2088_LOCUS27168</name>
</gene>
<protein>
    <recommendedName>
        <fullName evidence="2">Peptidase M41 domain-containing protein</fullName>
    </recommendedName>
</protein>
<dbReference type="InterPro" id="IPR037219">
    <property type="entry name" value="Peptidase_M41-like"/>
</dbReference>
<dbReference type="Gene3D" id="1.20.58.760">
    <property type="entry name" value="Peptidase M41"/>
    <property type="match status" value="1"/>
</dbReference>
<dbReference type="GO" id="GO:0009535">
    <property type="term" value="C:chloroplast thylakoid membrane"/>
    <property type="evidence" value="ECO:0007669"/>
    <property type="project" value="TreeGrafter"/>
</dbReference>
<sequence>VTTGAGGDLQQVERIARAMVTQLGMSDVGCIALDDGNMMGPNYSEEVAAKVDIAIRELSDAGYKVALDIMTENRACLDRLADELVETETISGDRLREIVAEYSPVPPKLAAV</sequence>
<dbReference type="GO" id="GO:0006508">
    <property type="term" value="P:proteolysis"/>
    <property type="evidence" value="ECO:0007669"/>
    <property type="project" value="InterPro"/>
</dbReference>
<dbReference type="Proteomes" id="UP000626109">
    <property type="component" value="Unassembled WGS sequence"/>
</dbReference>
<dbReference type="EMBL" id="CAJNNW010027341">
    <property type="protein sequence ID" value="CAE8690918.1"/>
    <property type="molecule type" value="Genomic_DNA"/>
</dbReference>
<keyword evidence="1" id="KW-0472">Membrane</keyword>
<dbReference type="Pfam" id="PF01434">
    <property type="entry name" value="Peptidase_M41"/>
    <property type="match status" value="1"/>
</dbReference>
<dbReference type="PANTHER" id="PTHR23076:SF139">
    <property type="entry name" value="ATP-DEPENDENT ZINC METALLOPROTEASE FTSH 2, CHLOROPLASTIC"/>
    <property type="match status" value="1"/>
</dbReference>
<dbReference type="GO" id="GO:0004222">
    <property type="term" value="F:metalloendopeptidase activity"/>
    <property type="evidence" value="ECO:0007669"/>
    <property type="project" value="InterPro"/>
</dbReference>
<evidence type="ECO:0000259" key="2">
    <source>
        <dbReference type="Pfam" id="PF01434"/>
    </source>
</evidence>
<accession>A0A813JZG3</accession>
<feature type="non-terminal residue" evidence="3">
    <location>
        <position position="112"/>
    </location>
</feature>
<dbReference type="AlphaFoldDB" id="A0A813JZG3"/>
<dbReference type="GO" id="GO:0005524">
    <property type="term" value="F:ATP binding"/>
    <property type="evidence" value="ECO:0007669"/>
    <property type="project" value="InterPro"/>
</dbReference>
<dbReference type="PANTHER" id="PTHR23076">
    <property type="entry name" value="METALLOPROTEASE M41 FTSH"/>
    <property type="match status" value="1"/>
</dbReference>
<proteinExistence type="predicted"/>